<dbReference type="RefSeq" id="WP_013633661.1">
    <property type="nucleotide sequence ID" value="NC_015177.1"/>
</dbReference>
<protein>
    <recommendedName>
        <fullName evidence="1">GLUG domain-containing protein</fullName>
    </recommendedName>
</protein>
<dbReference type="EMBL" id="CP002545">
    <property type="protein sequence ID" value="ADY53176.1"/>
    <property type="molecule type" value="Genomic_DNA"/>
</dbReference>
<feature type="domain" description="GLUG" evidence="1">
    <location>
        <begin position="644"/>
        <end position="672"/>
    </location>
</feature>
<evidence type="ECO:0000313" key="2">
    <source>
        <dbReference type="EMBL" id="ADY53176.1"/>
    </source>
</evidence>
<evidence type="ECO:0000259" key="1">
    <source>
        <dbReference type="Pfam" id="PF07581"/>
    </source>
</evidence>
<sequence length="938" mass="97347">MKSISFIKNFPVLALLLLVLIGSCKKDNDRYYSVSDGRFQIYSEKSRITGNVVENMSLTEANKFNMVFVNPPKNNEAIVSAEEVNGVYIEEQKILLTGTAVDVPIKGKPKYEGVFTMIIKVKIDGESYVLNTKLFVDKPNVSAITLDLSEDVLYNAVGEVSRTFTVYPRSTEFEITASAGLTASIENGADDDHKVLKLLATDEFVMGDVVIKAKFLQVPEVVKTIKVVAFSNGDGTTSKPYEISDFARLNKVRYGLAYNYKLSSDIAGAGFSPISGVFTGTLDGNTKKISGLTFNNATTDNVALFNELGTSATVKNVEFVNAAITAQNNVALVAVTNRGTIDNIKASGTVKGKQYVAGVAVNNFGKVTNGDVTALAVSGDNYVATLAAKENTGSVQTNNTILNIPNTFPAIVYGINTVTTTTFSFSPSDAIIEVKSAPANLTATPIAGQKVTFTPATGFISGDVLLNLKKGNVVIAKTIKVYAKQEGSAFDGGDGTIGNPYLISSEDGLIAIAQGMDKNYKVVTDFALTKPWVPITNFSGTLDGSGHKITGLTINSTTANEGLFATVTGTIKNIQLLNVNCNATLAFGTLAGKLVGGTIQNVKITGDVTSTNGGDILGGVVGEMSAVARLTQVYTNLNIKAACGMVGGLVGRLTTASSGISEISNSTATGTIEISGSKNRIAGILGRAEGTNIGGGIIKNCKSSVNISATTAIIATVNGVGGIFGADQNAGIVPIDQCMFDGTISCGFSVGGIAGVGSSITNCLVEGAGAGQTTTATIRAVGTPATGNIGGIAGTNKVKLENCVVKNATLRASITTAAMPVAGLSSTYQNSGYSANSFVVSTSLEGSNTVPNANSVFRISGTAANGTGANKKNYVGSGVVTPFRDVPFVEDAAGLDGLTATVTNQAFFESTLGFDFSIWKIGTDGYPTLRNVGYNGTY</sequence>
<dbReference type="InterPro" id="IPR011493">
    <property type="entry name" value="GLUG"/>
</dbReference>
<keyword evidence="3" id="KW-1185">Reference proteome</keyword>
<reference evidence="3" key="2">
    <citation type="submission" date="2011-02" db="EMBL/GenBank/DDBJ databases">
        <title>The complete genome of Pedobacter saltans DSM 12145.</title>
        <authorList>
            <consortium name="US DOE Joint Genome Institute (JGI-PGF)"/>
            <person name="Lucas S."/>
            <person name="Copeland A."/>
            <person name="Lapidus A."/>
            <person name="Bruce D."/>
            <person name="Goodwin L."/>
            <person name="Pitluck S."/>
            <person name="Kyrpides N."/>
            <person name="Mavromatis K."/>
            <person name="Pagani I."/>
            <person name="Ivanova N."/>
            <person name="Ovchinnikova G."/>
            <person name="Lu M."/>
            <person name="Detter J.C."/>
            <person name="Han C."/>
            <person name="Land M."/>
            <person name="Hauser L."/>
            <person name="Markowitz V."/>
            <person name="Cheng J.-F."/>
            <person name="Hugenholtz P."/>
            <person name="Woyke T."/>
            <person name="Wu D."/>
            <person name="Tindall B."/>
            <person name="Pomrenke H.G."/>
            <person name="Brambilla E."/>
            <person name="Klenk H.-P."/>
            <person name="Eisen J.A."/>
        </authorList>
    </citation>
    <scope>NUCLEOTIDE SEQUENCE [LARGE SCALE GENOMIC DNA]</scope>
    <source>
        <strain evidence="3">ATCC 51119 / DSM 12145 / JCM 21818 / LMG 10337 / NBRC 100064 / NCIMB 13643</strain>
    </source>
</reference>
<name>F0S662_PSESL</name>
<dbReference type="PROSITE" id="PS51257">
    <property type="entry name" value="PROKAR_LIPOPROTEIN"/>
    <property type="match status" value="1"/>
</dbReference>
<dbReference type="Pfam" id="PF07581">
    <property type="entry name" value="Glug"/>
    <property type="match status" value="1"/>
</dbReference>
<organism evidence="2 3">
    <name type="scientific">Pseudopedobacter saltans (strain ATCC 51119 / DSM 12145 / JCM 21818 / CCUG 39354 / LMG 10337 / NBRC 100064 / NCIMB 13643)</name>
    <name type="common">Pedobacter saltans</name>
    <dbReference type="NCBI Taxonomy" id="762903"/>
    <lineage>
        <taxon>Bacteria</taxon>
        <taxon>Pseudomonadati</taxon>
        <taxon>Bacteroidota</taxon>
        <taxon>Sphingobacteriia</taxon>
        <taxon>Sphingobacteriales</taxon>
        <taxon>Sphingobacteriaceae</taxon>
        <taxon>Pseudopedobacter</taxon>
    </lineage>
</organism>
<dbReference type="OrthoDB" id="1081322at2"/>
<dbReference type="Proteomes" id="UP000000310">
    <property type="component" value="Chromosome"/>
</dbReference>
<proteinExistence type="predicted"/>
<accession>F0S662</accession>
<dbReference type="eggNOG" id="COG3420">
    <property type="taxonomic scope" value="Bacteria"/>
</dbReference>
<evidence type="ECO:0000313" key="3">
    <source>
        <dbReference type="Proteomes" id="UP000000310"/>
    </source>
</evidence>
<dbReference type="HOGENOM" id="CLU_312571_0_0_10"/>
<dbReference type="KEGG" id="psn:Pedsa_2634"/>
<dbReference type="AlphaFoldDB" id="F0S662"/>
<dbReference type="Gene3D" id="2.160.20.110">
    <property type="match status" value="2"/>
</dbReference>
<dbReference type="STRING" id="762903.Pedsa_2634"/>
<gene>
    <name evidence="2" type="ordered locus">Pedsa_2634</name>
</gene>
<reference evidence="2 3" key="1">
    <citation type="journal article" date="2011" name="Stand. Genomic Sci.">
        <title>Complete genome sequence of the gliding, heparinolytic Pedobacter saltans type strain (113).</title>
        <authorList>
            <person name="Liolios K."/>
            <person name="Sikorski J."/>
            <person name="Lu M."/>
            <person name="Nolan M."/>
            <person name="Lapidus A."/>
            <person name="Lucas S."/>
            <person name="Hammon N."/>
            <person name="Deshpande S."/>
            <person name="Cheng J.F."/>
            <person name="Tapia R."/>
            <person name="Han C."/>
            <person name="Goodwin L."/>
            <person name="Pitluck S."/>
            <person name="Huntemann M."/>
            <person name="Ivanova N."/>
            <person name="Pagani I."/>
            <person name="Mavromatis K."/>
            <person name="Ovchinikova G."/>
            <person name="Pati A."/>
            <person name="Chen A."/>
            <person name="Palaniappan K."/>
            <person name="Land M."/>
            <person name="Hauser L."/>
            <person name="Brambilla E.M."/>
            <person name="Kotsyurbenko O."/>
            <person name="Rohde M."/>
            <person name="Tindall B.J."/>
            <person name="Abt B."/>
            <person name="Goker M."/>
            <person name="Detter J.C."/>
            <person name="Woyke T."/>
            <person name="Bristow J."/>
            <person name="Eisen J.A."/>
            <person name="Markowitz V."/>
            <person name="Hugenholtz P."/>
            <person name="Klenk H.P."/>
            <person name="Kyrpides N.C."/>
        </authorList>
    </citation>
    <scope>NUCLEOTIDE SEQUENCE [LARGE SCALE GENOMIC DNA]</scope>
    <source>
        <strain evidence="3">ATCC 51119 / DSM 12145 / JCM 21818 / LMG 10337 / NBRC 100064 / NCIMB 13643</strain>
    </source>
</reference>